<feature type="region of interest" description="Disordered" evidence="1">
    <location>
        <begin position="87"/>
        <end position="117"/>
    </location>
</feature>
<evidence type="ECO:0000313" key="3">
    <source>
        <dbReference type="EMBL" id="SDF59355.1"/>
    </source>
</evidence>
<evidence type="ECO:0000256" key="2">
    <source>
        <dbReference type="SAM" id="Phobius"/>
    </source>
</evidence>
<keyword evidence="2" id="KW-1133">Transmembrane helix</keyword>
<dbReference type="AlphaFoldDB" id="A0A1G7MCE7"/>
<reference evidence="3 4" key="1">
    <citation type="submission" date="2016-10" db="EMBL/GenBank/DDBJ databases">
        <authorList>
            <person name="de Groot N.N."/>
        </authorList>
    </citation>
    <scope>NUCLEOTIDE SEQUENCE [LARGE SCALE GENOMIC DNA]</scope>
    <source>
        <strain evidence="3 4">CGMCC 4.1859</strain>
    </source>
</reference>
<feature type="compositionally biased region" description="Pro residues" evidence="1">
    <location>
        <begin position="38"/>
        <end position="53"/>
    </location>
</feature>
<keyword evidence="2" id="KW-0812">Transmembrane</keyword>
<proteinExistence type="predicted"/>
<protein>
    <recommendedName>
        <fullName evidence="5">DUF3040 domain-containing protein</fullName>
    </recommendedName>
</protein>
<gene>
    <name evidence="3" type="ORF">SAMN05216260_109136</name>
</gene>
<evidence type="ECO:0000313" key="4">
    <source>
        <dbReference type="Proteomes" id="UP000198614"/>
    </source>
</evidence>
<organism evidence="3 4">
    <name type="scientific">Streptomyces griseoaurantiacus</name>
    <dbReference type="NCBI Taxonomy" id="68213"/>
    <lineage>
        <taxon>Bacteria</taxon>
        <taxon>Bacillati</taxon>
        <taxon>Actinomycetota</taxon>
        <taxon>Actinomycetes</taxon>
        <taxon>Kitasatosporales</taxon>
        <taxon>Streptomycetaceae</taxon>
        <taxon>Streptomyces</taxon>
        <taxon>Streptomyces aurantiacus group</taxon>
    </lineage>
</organism>
<dbReference type="Proteomes" id="UP000198614">
    <property type="component" value="Unassembled WGS sequence"/>
</dbReference>
<name>A0A1G7MCE7_9ACTN</name>
<feature type="region of interest" description="Disordered" evidence="1">
    <location>
        <begin position="33"/>
        <end position="57"/>
    </location>
</feature>
<feature type="transmembrane region" description="Helical" evidence="2">
    <location>
        <begin position="65"/>
        <end position="89"/>
    </location>
</feature>
<sequence length="117" mass="12438">MDYERELAEIERQLLTQDPDLAAELDTFGDITKARRAPCPPTPAAAPEAPPAPARTRTARRRRRLVIAACVAVALIVIALTSALGAAAATHRPDHRAPRPGHALQDDPVPGGLADRA</sequence>
<evidence type="ECO:0000256" key="1">
    <source>
        <dbReference type="SAM" id="MobiDB-lite"/>
    </source>
</evidence>
<dbReference type="EMBL" id="FNAX01000009">
    <property type="protein sequence ID" value="SDF59355.1"/>
    <property type="molecule type" value="Genomic_DNA"/>
</dbReference>
<accession>A0A1G7MCE7</accession>
<keyword evidence="2" id="KW-0472">Membrane</keyword>
<evidence type="ECO:0008006" key="5">
    <source>
        <dbReference type="Google" id="ProtNLM"/>
    </source>
</evidence>